<dbReference type="Pfam" id="PF02104">
    <property type="entry name" value="SURF1"/>
    <property type="match status" value="1"/>
</dbReference>
<dbReference type="OrthoDB" id="9789940at2"/>
<reference evidence="7 8" key="1">
    <citation type="submission" date="2018-01" db="EMBL/GenBank/DDBJ databases">
        <title>Draft genome of the type strain Pseudomonas oceani DSM 100277 isolated from the deep water in Okinawa trough, northwestern Pacific Ocean.</title>
        <authorList>
            <person name="Gomila M."/>
            <person name="Mulet M."/>
            <person name="Garcia-Valdes E."/>
            <person name="Lalucat J."/>
        </authorList>
    </citation>
    <scope>NUCLEOTIDE SEQUENCE [LARGE SCALE GENOMIC DNA]</scope>
    <source>
        <strain evidence="7 8">DSM 100277</strain>
    </source>
</reference>
<evidence type="ECO:0000256" key="1">
    <source>
        <dbReference type="ARBA" id="ARBA00004370"/>
    </source>
</evidence>
<dbReference type="GO" id="GO:0005886">
    <property type="term" value="C:plasma membrane"/>
    <property type="evidence" value="ECO:0007669"/>
    <property type="project" value="UniProtKB-SubCell"/>
</dbReference>
<dbReference type="EMBL" id="PPSK01000014">
    <property type="protein sequence ID" value="POB02208.1"/>
    <property type="molecule type" value="Genomic_DNA"/>
</dbReference>
<evidence type="ECO:0000256" key="2">
    <source>
        <dbReference type="ARBA" id="ARBA00007165"/>
    </source>
</evidence>
<evidence type="ECO:0000256" key="5">
    <source>
        <dbReference type="ARBA" id="ARBA00023136"/>
    </source>
</evidence>
<proteinExistence type="inferred from homology"/>
<feature type="transmembrane region" description="Helical" evidence="6">
    <location>
        <begin position="219"/>
        <end position="239"/>
    </location>
</feature>
<evidence type="ECO:0000256" key="4">
    <source>
        <dbReference type="ARBA" id="ARBA00022989"/>
    </source>
</evidence>
<gene>
    <name evidence="7" type="ORF">C1949_14070</name>
</gene>
<evidence type="ECO:0000256" key="6">
    <source>
        <dbReference type="RuleBase" id="RU363076"/>
    </source>
</evidence>
<dbReference type="PROSITE" id="PS50895">
    <property type="entry name" value="SURF1"/>
    <property type="match status" value="1"/>
</dbReference>
<comment type="similarity">
    <text evidence="2 6">Belongs to the SURF1 family.</text>
</comment>
<organism evidence="7 8">
    <name type="scientific">Halopseudomonas oceani</name>
    <dbReference type="NCBI Taxonomy" id="1708783"/>
    <lineage>
        <taxon>Bacteria</taxon>
        <taxon>Pseudomonadati</taxon>
        <taxon>Pseudomonadota</taxon>
        <taxon>Gammaproteobacteria</taxon>
        <taxon>Pseudomonadales</taxon>
        <taxon>Pseudomonadaceae</taxon>
        <taxon>Halopseudomonas</taxon>
    </lineage>
</organism>
<evidence type="ECO:0000256" key="3">
    <source>
        <dbReference type="ARBA" id="ARBA00022692"/>
    </source>
</evidence>
<comment type="caution">
    <text evidence="7">The sequence shown here is derived from an EMBL/GenBank/DDBJ whole genome shotgun (WGS) entry which is preliminary data.</text>
</comment>
<evidence type="ECO:0000313" key="8">
    <source>
        <dbReference type="Proteomes" id="UP000243451"/>
    </source>
</evidence>
<accession>A0A2P4ESV3</accession>
<protein>
    <recommendedName>
        <fullName evidence="6">SURF1-like protein</fullName>
    </recommendedName>
</protein>
<name>A0A2P4ESV3_9GAMM</name>
<keyword evidence="4 6" id="KW-1133">Transmembrane helix</keyword>
<sequence>MLLAESSLRGRRFAPGWPLWLFTLLLLPVLLGLGSWQLQRATEKRAMQASIDALHQTPARPVAAFAQTQPSDWQPLILRGQLDPRHIWLLDNRTRDGRAGVEVLQAFQDTSGRWLLVNRGWLAWPDRRQLPQVTTPAGELQLLAEKLPAKGAGWRPGNHQCNAQRGPCVLAQLDLAALREESGIALQDWSVRLTGEGSTAALQLEWPALPMSASRHTGYAIQWFSLAAALITLFIWAGFRPDHRGNNNDEPDRA</sequence>
<dbReference type="PANTHER" id="PTHR23427">
    <property type="entry name" value="SURFEIT LOCUS PROTEIN"/>
    <property type="match status" value="1"/>
</dbReference>
<keyword evidence="3 6" id="KW-0812">Transmembrane</keyword>
<dbReference type="PANTHER" id="PTHR23427:SF2">
    <property type="entry name" value="SURFEIT LOCUS PROTEIN 1"/>
    <property type="match status" value="1"/>
</dbReference>
<dbReference type="Proteomes" id="UP000243451">
    <property type="component" value="Unassembled WGS sequence"/>
</dbReference>
<evidence type="ECO:0000313" key="7">
    <source>
        <dbReference type="EMBL" id="POB02208.1"/>
    </source>
</evidence>
<dbReference type="InterPro" id="IPR045214">
    <property type="entry name" value="Surf1/Surf4"/>
</dbReference>
<keyword evidence="5 6" id="KW-0472">Membrane</keyword>
<dbReference type="RefSeq" id="WP_104739112.1">
    <property type="nucleotide sequence ID" value="NZ_BMHR01000013.1"/>
</dbReference>
<dbReference type="AlphaFoldDB" id="A0A2P4ESV3"/>
<dbReference type="CDD" id="cd06662">
    <property type="entry name" value="SURF1"/>
    <property type="match status" value="1"/>
</dbReference>
<dbReference type="InterPro" id="IPR002994">
    <property type="entry name" value="Surf1/Shy1"/>
</dbReference>
<feature type="transmembrane region" description="Helical" evidence="6">
    <location>
        <begin position="20"/>
        <end position="38"/>
    </location>
</feature>
<comment type="subcellular location">
    <subcellularLocation>
        <location evidence="6">Cell membrane</location>
        <topology evidence="6">Multi-pass membrane protein</topology>
    </subcellularLocation>
    <subcellularLocation>
        <location evidence="1">Membrane</location>
    </subcellularLocation>
</comment>
<keyword evidence="6" id="KW-1003">Cell membrane</keyword>
<keyword evidence="8" id="KW-1185">Reference proteome</keyword>